<reference evidence="8" key="1">
    <citation type="submission" date="2016-05" db="EMBL/GenBank/DDBJ databases">
        <title>Comparative genomics of biotechnologically important yeasts.</title>
        <authorList>
            <consortium name="DOE Joint Genome Institute"/>
            <person name="Riley R."/>
            <person name="Haridas S."/>
            <person name="Wolfe K.H."/>
            <person name="Lopes M.R."/>
            <person name="Hittinger C.T."/>
            <person name="Goker M."/>
            <person name="Salamov A."/>
            <person name="Wisecaver J."/>
            <person name="Long T.M."/>
            <person name="Aerts A.L."/>
            <person name="Barry K."/>
            <person name="Choi C."/>
            <person name="Clum A."/>
            <person name="Coughlan A.Y."/>
            <person name="Deshpande S."/>
            <person name="Douglass A.P."/>
            <person name="Hanson S.J."/>
            <person name="Klenk H.-P."/>
            <person name="Labutti K."/>
            <person name="Lapidus A."/>
            <person name="Lindquist E."/>
            <person name="Lipzen A."/>
            <person name="Meier-Kolthoff J.P."/>
            <person name="Ohm R.A."/>
            <person name="Otillar R.P."/>
            <person name="Pangilinan J."/>
            <person name="Peng Y."/>
            <person name="Rokas A."/>
            <person name="Rosa C.A."/>
            <person name="Scheuner C."/>
            <person name="Sibirny A.A."/>
            <person name="Slot J.C."/>
            <person name="Stielow J.B."/>
            <person name="Sun H."/>
            <person name="Kurtzman C.P."/>
            <person name="Blackwell M."/>
            <person name="Grigoriev I.V."/>
            <person name="Jeffries T.W."/>
        </authorList>
    </citation>
    <scope>NUCLEOTIDE SEQUENCE [LARGE SCALE GENOMIC DNA]</scope>
    <source>
        <strain evidence="8">NRRL Y-2460</strain>
    </source>
</reference>
<keyword evidence="4 6" id="KW-0472">Membrane</keyword>
<keyword evidence="3 6" id="KW-1133">Transmembrane helix</keyword>
<comment type="subcellular location">
    <subcellularLocation>
        <location evidence="1">Membrane</location>
        <topology evidence="1">Multi-pass membrane protein</topology>
    </subcellularLocation>
</comment>
<evidence type="ECO:0000256" key="4">
    <source>
        <dbReference type="ARBA" id="ARBA00023136"/>
    </source>
</evidence>
<dbReference type="InterPro" id="IPR051788">
    <property type="entry name" value="MFS_Transporter"/>
</dbReference>
<dbReference type="Gene3D" id="1.20.1250.20">
    <property type="entry name" value="MFS general substrate transporter like domains"/>
    <property type="match status" value="2"/>
</dbReference>
<feature type="transmembrane region" description="Helical" evidence="6">
    <location>
        <begin position="194"/>
        <end position="217"/>
    </location>
</feature>
<evidence type="ECO:0000256" key="2">
    <source>
        <dbReference type="ARBA" id="ARBA00022692"/>
    </source>
</evidence>
<feature type="transmembrane region" description="Helical" evidence="6">
    <location>
        <begin position="313"/>
        <end position="333"/>
    </location>
</feature>
<dbReference type="PANTHER" id="PTHR23514:SF6">
    <property type="entry name" value="MAJOR FACILITATOR SUPERFAMILY (MFS) PROFILE DOMAIN-CONTAINING PROTEIN"/>
    <property type="match status" value="1"/>
</dbReference>
<proteinExistence type="predicted"/>
<evidence type="ECO:0008006" key="9">
    <source>
        <dbReference type="Google" id="ProtNLM"/>
    </source>
</evidence>
<dbReference type="PANTHER" id="PTHR23514">
    <property type="entry name" value="BYPASS OF STOP CODON PROTEIN 6"/>
    <property type="match status" value="1"/>
</dbReference>
<feature type="transmembrane region" description="Helical" evidence="6">
    <location>
        <begin position="502"/>
        <end position="523"/>
    </location>
</feature>
<organism evidence="7 8">
    <name type="scientific">Pachysolen tannophilus NRRL Y-2460</name>
    <dbReference type="NCBI Taxonomy" id="669874"/>
    <lineage>
        <taxon>Eukaryota</taxon>
        <taxon>Fungi</taxon>
        <taxon>Dikarya</taxon>
        <taxon>Ascomycota</taxon>
        <taxon>Saccharomycotina</taxon>
        <taxon>Pichiomycetes</taxon>
        <taxon>Pachysolenaceae</taxon>
        <taxon>Pachysolen</taxon>
    </lineage>
</organism>
<evidence type="ECO:0000256" key="1">
    <source>
        <dbReference type="ARBA" id="ARBA00004141"/>
    </source>
</evidence>
<keyword evidence="2 6" id="KW-0812">Transmembrane</keyword>
<dbReference type="FunFam" id="1.20.1250.20:FF:000308">
    <property type="entry name" value="MFS efflux transporter"/>
    <property type="match status" value="1"/>
</dbReference>
<dbReference type="GO" id="GO:0016020">
    <property type="term" value="C:membrane"/>
    <property type="evidence" value="ECO:0007669"/>
    <property type="project" value="UniProtKB-SubCell"/>
</dbReference>
<dbReference type="OrthoDB" id="413079at2759"/>
<feature type="compositionally biased region" description="Polar residues" evidence="5">
    <location>
        <begin position="17"/>
        <end position="34"/>
    </location>
</feature>
<feature type="region of interest" description="Disordered" evidence="5">
    <location>
        <begin position="1"/>
        <end position="34"/>
    </location>
</feature>
<dbReference type="GO" id="GO:0022857">
    <property type="term" value="F:transmembrane transporter activity"/>
    <property type="evidence" value="ECO:0007669"/>
    <property type="project" value="InterPro"/>
</dbReference>
<dbReference type="STRING" id="669874.A0A1E4TW20"/>
<dbReference type="EMBL" id="KV454013">
    <property type="protein sequence ID" value="ODV95858.1"/>
    <property type="molecule type" value="Genomic_DNA"/>
</dbReference>
<dbReference type="Pfam" id="PF07690">
    <property type="entry name" value="MFS_1"/>
    <property type="match status" value="1"/>
</dbReference>
<feature type="transmembrane region" description="Helical" evidence="6">
    <location>
        <begin position="255"/>
        <end position="275"/>
    </location>
</feature>
<evidence type="ECO:0000313" key="7">
    <source>
        <dbReference type="EMBL" id="ODV95858.1"/>
    </source>
</evidence>
<evidence type="ECO:0000256" key="6">
    <source>
        <dbReference type="SAM" id="Phobius"/>
    </source>
</evidence>
<dbReference type="SUPFAM" id="SSF103473">
    <property type="entry name" value="MFS general substrate transporter"/>
    <property type="match status" value="1"/>
</dbReference>
<dbReference type="InterPro" id="IPR036259">
    <property type="entry name" value="MFS_trans_sf"/>
</dbReference>
<feature type="transmembrane region" description="Helical" evidence="6">
    <location>
        <begin position="408"/>
        <end position="430"/>
    </location>
</feature>
<dbReference type="InterPro" id="IPR011701">
    <property type="entry name" value="MFS"/>
</dbReference>
<feature type="transmembrane region" description="Helical" evidence="6">
    <location>
        <begin position="287"/>
        <end position="307"/>
    </location>
</feature>
<feature type="transmembrane region" description="Helical" evidence="6">
    <location>
        <begin position="474"/>
        <end position="496"/>
    </location>
</feature>
<sequence length="597" mass="65759">MSTAASSDNEKVRVSGNGHSSINNENLNLNFTTGSEDLDVKENFRIEFLPEEEEEEDTIESTKMDTASIVHRRLSASVKPSFEAGSFGNLSAIPPPIPESLPTTPGFEIPAEEIMYSNRKNPLEFPDQQQLFRFKSSAVTSTITSNHTPHEMTLTFPPKNKWRVFAVCLWSFSGGASDGAPGAILSYIEDYYNISYSIVSLIWLSNAAGFIVVALCSDFLDAKLGKRKMACGGCFLTSIMFAIVSSGTIYPIICIGFFIGGLGSAMCLSQMNIFLSRFDKASTYLGWFHGSYGAGATASPIISTIMVNAGIQWHFYYLILLGLAISNLINLWFSFQGADEDLRPWDHREAVHGEDIITSSAIEEEEQEQENIELRTRPVRSETKIIDTVEPVIPKGDFKLAVKNLRTWLLTLFVFNYQAAEVSMGGWIVSFLENYRDGNKSSIGYVASGFWAGLTIGRLFLVHRIHKYAGAKRGVTIAAIGAIIFVLLAWLVNIIILEAVFISIAGIFVGPIYPLMITVATRVLPRKIQVISLTIMTSGGSSGGAVWPFMVGLISEFVGTFVVMPVFIGLFSVVLIVWTILPNPDRSVTKNVLERIF</sequence>
<evidence type="ECO:0000313" key="8">
    <source>
        <dbReference type="Proteomes" id="UP000094236"/>
    </source>
</evidence>
<feature type="transmembrane region" description="Helical" evidence="6">
    <location>
        <begin position="557"/>
        <end position="581"/>
    </location>
</feature>
<feature type="transmembrane region" description="Helical" evidence="6">
    <location>
        <begin position="229"/>
        <end position="249"/>
    </location>
</feature>
<dbReference type="Proteomes" id="UP000094236">
    <property type="component" value="Unassembled WGS sequence"/>
</dbReference>
<protein>
    <recommendedName>
        <fullName evidence="9">Major facilitator superfamily (MFS) profile domain-containing protein</fullName>
    </recommendedName>
</protein>
<feature type="transmembrane region" description="Helical" evidence="6">
    <location>
        <begin position="164"/>
        <end position="188"/>
    </location>
</feature>
<name>A0A1E4TW20_PACTA</name>
<evidence type="ECO:0000256" key="5">
    <source>
        <dbReference type="SAM" id="MobiDB-lite"/>
    </source>
</evidence>
<accession>A0A1E4TW20</accession>
<gene>
    <name evidence="7" type="ORF">PACTADRAFT_49301</name>
</gene>
<dbReference type="FunFam" id="1.20.1250.20:FF:000286">
    <property type="entry name" value="MFS efflux transporter"/>
    <property type="match status" value="1"/>
</dbReference>
<dbReference type="AlphaFoldDB" id="A0A1E4TW20"/>
<evidence type="ECO:0000256" key="3">
    <source>
        <dbReference type="ARBA" id="ARBA00022989"/>
    </source>
</evidence>
<feature type="transmembrane region" description="Helical" evidence="6">
    <location>
        <begin position="530"/>
        <end position="551"/>
    </location>
</feature>
<feature type="transmembrane region" description="Helical" evidence="6">
    <location>
        <begin position="442"/>
        <end position="462"/>
    </location>
</feature>
<keyword evidence="8" id="KW-1185">Reference proteome</keyword>